<evidence type="ECO:0000256" key="3">
    <source>
        <dbReference type="ARBA" id="ARBA00023027"/>
    </source>
</evidence>
<evidence type="ECO:0000259" key="9">
    <source>
        <dbReference type="Pfam" id="PF05896"/>
    </source>
</evidence>
<organism evidence="12 13">
    <name type="scientific">Lwoffella lincolnii</name>
    <dbReference type="NCBI Taxonomy" id="90241"/>
    <lineage>
        <taxon>Bacteria</taxon>
        <taxon>Pseudomonadati</taxon>
        <taxon>Pseudomonadota</taxon>
        <taxon>Gammaproteobacteria</taxon>
        <taxon>Moraxellales</taxon>
        <taxon>Moraxellaceae</taxon>
        <taxon>Lwoffella</taxon>
    </lineage>
</organism>
<evidence type="ECO:0000256" key="7">
    <source>
        <dbReference type="ARBA" id="ARBA00023201"/>
    </source>
</evidence>
<dbReference type="OrthoDB" id="9774536at2"/>
<evidence type="ECO:0000256" key="5">
    <source>
        <dbReference type="ARBA" id="ARBA00023065"/>
    </source>
</evidence>
<dbReference type="GO" id="GO:0016655">
    <property type="term" value="F:oxidoreductase activity, acting on NAD(P)H, quinone or similar compound as acceptor"/>
    <property type="evidence" value="ECO:0007669"/>
    <property type="project" value="UniProtKB-UniRule"/>
</dbReference>
<dbReference type="InterPro" id="IPR008703">
    <property type="entry name" value="NqrA"/>
</dbReference>
<dbReference type="STRING" id="90241.B0682_01720"/>
<keyword evidence="5 8" id="KW-0406">Ion transport</keyword>
<dbReference type="Pfam" id="PF11973">
    <property type="entry name" value="NQRA_SLBB"/>
    <property type="match status" value="1"/>
</dbReference>
<evidence type="ECO:0000256" key="2">
    <source>
        <dbReference type="ARBA" id="ARBA00022967"/>
    </source>
</evidence>
<accession>A0A1T0CJR9</accession>
<dbReference type="NCBIfam" id="TIGR01936">
    <property type="entry name" value="nqrA"/>
    <property type="match status" value="1"/>
</dbReference>
<keyword evidence="4 8" id="KW-0915">Sodium</keyword>
<keyword evidence="7 8" id="KW-0739">Sodium transport</keyword>
<comment type="caution">
    <text evidence="12">The sequence shown here is derived from an EMBL/GenBank/DDBJ whole genome shotgun (WGS) entry which is preliminary data.</text>
</comment>
<dbReference type="Pfam" id="PF05896">
    <property type="entry name" value="NQRA_N"/>
    <property type="match status" value="1"/>
</dbReference>
<dbReference type="EMBL" id="MUYT01000002">
    <property type="protein sequence ID" value="OOS22533.1"/>
    <property type="molecule type" value="Genomic_DNA"/>
</dbReference>
<keyword evidence="6 8" id="KW-0830">Ubiquinone</keyword>
<dbReference type="NCBIfam" id="NF003759">
    <property type="entry name" value="PRK05352.1-2"/>
    <property type="match status" value="1"/>
</dbReference>
<comment type="similarity">
    <text evidence="8">Belongs to the NqrA family.</text>
</comment>
<keyword evidence="3 8" id="KW-0520">NAD</keyword>
<gene>
    <name evidence="8" type="primary">nqrA</name>
    <name evidence="12" type="ORF">B0682_01720</name>
</gene>
<proteinExistence type="inferred from homology"/>
<dbReference type="InterPro" id="IPR056148">
    <property type="entry name" value="NQRA_2nd"/>
</dbReference>
<dbReference type="Pfam" id="PF24836">
    <property type="entry name" value="NQRA_2nd"/>
    <property type="match status" value="1"/>
</dbReference>
<evidence type="ECO:0000256" key="1">
    <source>
        <dbReference type="ARBA" id="ARBA00022448"/>
    </source>
</evidence>
<reference evidence="12 13" key="1">
    <citation type="submission" date="2017-02" db="EMBL/GenBank/DDBJ databases">
        <title>Draft genome sequence of Moraxella lincolnii CCUG 9405T type strain.</title>
        <authorList>
            <person name="Salva-Serra F."/>
            <person name="Engstrom-Jakobsson H."/>
            <person name="Thorell K."/>
            <person name="Jaen-Luchoro D."/>
            <person name="Gonzales-Siles L."/>
            <person name="Karlsson R."/>
            <person name="Yazdan S."/>
            <person name="Boulund F."/>
            <person name="Johnning A."/>
            <person name="Engstrand L."/>
            <person name="Kristiansson E."/>
            <person name="Moore E."/>
        </authorList>
    </citation>
    <scope>NUCLEOTIDE SEQUENCE [LARGE SCALE GENOMIC DNA]</scope>
    <source>
        <strain evidence="12 13">CCUG 9405</strain>
    </source>
</reference>
<evidence type="ECO:0000256" key="8">
    <source>
        <dbReference type="HAMAP-Rule" id="MF_00425"/>
    </source>
</evidence>
<dbReference type="HAMAP" id="MF_00425">
    <property type="entry name" value="NqrA"/>
    <property type="match status" value="1"/>
</dbReference>
<evidence type="ECO:0000313" key="13">
    <source>
        <dbReference type="Proteomes" id="UP000191094"/>
    </source>
</evidence>
<feature type="domain" description="Na(+)-translocating NADH-quinone reductase subunit A C-terminal" evidence="10">
    <location>
        <begin position="266"/>
        <end position="313"/>
    </location>
</feature>
<sequence length="449" mass="49315">MITIKKGLDVPIAGEPNDQITEHTARHIALVGYDYVGMKPTMNVKEGDTVAKGQPIYEDKKRVGVIYTAPAAGKVIAINRGERRVFESLVIEVDPNGEEITFDVFASDELASLDTKVVEAQLIKSGEWTAFRSRPYSRTPEIGSRPEAVFVTAMDTNPLAVNPMTLINHERQAFDDGLAVISTLTPITYVCHHGDANLSGIDKTAPNNRTEYHAFAGVHPAGLAGTHIHFLHPVSRHVTVWTIGYQDVIAIGKLFTTGKLFTKRLISLAGPQVTTPHLVATDRGVALDEITQGQLKAGDNRIISGSVLSGRKTIASTAYLGRFHNQVSVLEEGYERPTLHFFSLGANRFSKLPIYVSHFMKKKFNFTTSSNGSPRAMVPIGVFEEVMPQDYLPTQLLKALIVEDIVQAVELGALELDEEDLALCTFVSPGKYEFGDILRDNLTRIEMEG</sequence>
<dbReference type="RefSeq" id="WP_078306383.1">
    <property type="nucleotide sequence ID" value="NZ_CP147511.1"/>
</dbReference>
<dbReference type="PANTHER" id="PTHR37839:SF1">
    <property type="entry name" value="NA(+)-TRANSLOCATING NADH-QUINONE REDUCTASE SUBUNIT A"/>
    <property type="match status" value="1"/>
</dbReference>
<dbReference type="InterPro" id="IPR056147">
    <property type="entry name" value="NQRA_N"/>
</dbReference>
<dbReference type="AlphaFoldDB" id="A0A1T0CJR9"/>
<keyword evidence="2 8" id="KW-1278">Translocase</keyword>
<protein>
    <recommendedName>
        <fullName evidence="8">Na(+)-translocating NADH-quinone reductase subunit A</fullName>
        <shortName evidence="8">Na(+)-NQR subunit A</shortName>
        <shortName evidence="8">Na(+)-translocating NQR subunit A</shortName>
        <ecNumber evidence="8">7.2.1.1</ecNumber>
    </recommendedName>
    <alternativeName>
        <fullName evidence="8">NQR complex subunit A</fullName>
    </alternativeName>
    <alternativeName>
        <fullName evidence="8">NQR-1 subunit A</fullName>
    </alternativeName>
</protein>
<keyword evidence="13" id="KW-1185">Reference proteome</keyword>
<keyword evidence="1 8" id="KW-0813">Transport</keyword>
<comment type="subunit">
    <text evidence="8">Composed of six subunits; NqrA, NqrB, NqrC, NqrD, NqrE and NqrF.</text>
</comment>
<dbReference type="GO" id="GO:0006814">
    <property type="term" value="P:sodium ion transport"/>
    <property type="evidence" value="ECO:0007669"/>
    <property type="project" value="UniProtKB-UniRule"/>
</dbReference>
<evidence type="ECO:0000256" key="4">
    <source>
        <dbReference type="ARBA" id="ARBA00023053"/>
    </source>
</evidence>
<feature type="domain" description="NqrA second alpha/beta" evidence="11">
    <location>
        <begin position="114"/>
        <end position="260"/>
    </location>
</feature>
<evidence type="ECO:0000313" key="12">
    <source>
        <dbReference type="EMBL" id="OOS22533.1"/>
    </source>
</evidence>
<dbReference type="InterPro" id="IPR022615">
    <property type="entry name" value="NqrA_C_domain"/>
</dbReference>
<comment type="catalytic activity">
    <reaction evidence="8">
        <text>a ubiquinone + n Na(+)(in) + NADH + H(+) = a ubiquinol + n Na(+)(out) + NAD(+)</text>
        <dbReference type="Rhea" id="RHEA:47748"/>
        <dbReference type="Rhea" id="RHEA-COMP:9565"/>
        <dbReference type="Rhea" id="RHEA-COMP:9566"/>
        <dbReference type="ChEBI" id="CHEBI:15378"/>
        <dbReference type="ChEBI" id="CHEBI:16389"/>
        <dbReference type="ChEBI" id="CHEBI:17976"/>
        <dbReference type="ChEBI" id="CHEBI:29101"/>
        <dbReference type="ChEBI" id="CHEBI:57540"/>
        <dbReference type="ChEBI" id="CHEBI:57945"/>
        <dbReference type="EC" id="7.2.1.1"/>
    </reaction>
</comment>
<dbReference type="PANTHER" id="PTHR37839">
    <property type="entry name" value="NA(+)-TRANSLOCATING NADH-QUINONE REDUCTASE SUBUNIT A"/>
    <property type="match status" value="1"/>
</dbReference>
<dbReference type="EC" id="7.2.1.1" evidence="8"/>
<feature type="domain" description="NqrA N-terminal barrel-sandwich hybrid" evidence="9">
    <location>
        <begin position="2"/>
        <end position="94"/>
    </location>
</feature>
<evidence type="ECO:0000259" key="10">
    <source>
        <dbReference type="Pfam" id="PF11973"/>
    </source>
</evidence>
<name>A0A1T0CJR9_9GAMM</name>
<evidence type="ECO:0000259" key="11">
    <source>
        <dbReference type="Pfam" id="PF24836"/>
    </source>
</evidence>
<dbReference type="Proteomes" id="UP000191094">
    <property type="component" value="Unassembled WGS sequence"/>
</dbReference>
<comment type="function">
    <text evidence="8">NQR complex catalyzes the reduction of ubiquinone-1 to ubiquinol by two successive reactions, coupled with the transport of Na(+) ions from the cytoplasm to the periplasm. NqrA to NqrE are probably involved in the second step, the conversion of ubisemiquinone to ubiquinol.</text>
</comment>
<evidence type="ECO:0000256" key="6">
    <source>
        <dbReference type="ARBA" id="ARBA00023075"/>
    </source>
</evidence>